<keyword evidence="2" id="KW-0732">Signal</keyword>
<dbReference type="RefSeq" id="WP_309864547.1">
    <property type="nucleotide sequence ID" value="NZ_JAVDQG010000003.1"/>
</dbReference>
<protein>
    <submittedName>
        <fullName evidence="3">Polyhydroxyalkanoate synthesis regulator phasin</fullName>
    </submittedName>
</protein>
<evidence type="ECO:0000313" key="4">
    <source>
        <dbReference type="Proteomes" id="UP001185012"/>
    </source>
</evidence>
<accession>A0ABU1ILK8</accession>
<gene>
    <name evidence="3" type="ORF">JOE21_001621</name>
</gene>
<evidence type="ECO:0000313" key="3">
    <source>
        <dbReference type="EMBL" id="MDR6225623.1"/>
    </source>
</evidence>
<evidence type="ECO:0000256" key="1">
    <source>
        <dbReference type="SAM" id="MobiDB-lite"/>
    </source>
</evidence>
<feature type="region of interest" description="Disordered" evidence="1">
    <location>
        <begin position="27"/>
        <end position="51"/>
    </location>
</feature>
<organism evidence="3 4">
    <name type="scientific">Desmospora profundinema</name>
    <dbReference type="NCBI Taxonomy" id="1571184"/>
    <lineage>
        <taxon>Bacteria</taxon>
        <taxon>Bacillati</taxon>
        <taxon>Bacillota</taxon>
        <taxon>Bacilli</taxon>
        <taxon>Bacillales</taxon>
        <taxon>Thermoactinomycetaceae</taxon>
        <taxon>Desmospora</taxon>
    </lineage>
</organism>
<dbReference type="Proteomes" id="UP001185012">
    <property type="component" value="Unassembled WGS sequence"/>
</dbReference>
<sequence>MAHMIWKRAGILSLLVPVLLIAGGCSESASDAGSAEEPSGGQREQAAEQTGTWASATRDAMALAHEGIETIGQGFSSWTNDPQQGGEKVKEGIQKLENASSQLEQTTPPDSNEGKQLHQQGKALVEDYIALSEQGLKAAEAKDAQKMSDIANELKELNQKLKEWNAKVKEIG</sequence>
<dbReference type="PROSITE" id="PS51257">
    <property type="entry name" value="PROKAR_LIPOPROTEIN"/>
    <property type="match status" value="1"/>
</dbReference>
<name>A0ABU1ILK8_9BACL</name>
<feature type="signal peptide" evidence="2">
    <location>
        <begin position="1"/>
        <end position="22"/>
    </location>
</feature>
<proteinExistence type="predicted"/>
<feature type="region of interest" description="Disordered" evidence="1">
    <location>
        <begin position="99"/>
        <end position="119"/>
    </location>
</feature>
<feature type="chain" id="PRO_5046039040" evidence="2">
    <location>
        <begin position="23"/>
        <end position="172"/>
    </location>
</feature>
<dbReference type="EMBL" id="JAVDQG010000003">
    <property type="protein sequence ID" value="MDR6225623.1"/>
    <property type="molecule type" value="Genomic_DNA"/>
</dbReference>
<feature type="compositionally biased region" description="Low complexity" evidence="1">
    <location>
        <begin position="27"/>
        <end position="41"/>
    </location>
</feature>
<evidence type="ECO:0000256" key="2">
    <source>
        <dbReference type="SAM" id="SignalP"/>
    </source>
</evidence>
<reference evidence="3 4" key="1">
    <citation type="submission" date="2023-07" db="EMBL/GenBank/DDBJ databases">
        <title>Genomic Encyclopedia of Type Strains, Phase IV (KMG-IV): sequencing the most valuable type-strain genomes for metagenomic binning, comparative biology and taxonomic classification.</title>
        <authorList>
            <person name="Goeker M."/>
        </authorList>
    </citation>
    <scope>NUCLEOTIDE SEQUENCE [LARGE SCALE GENOMIC DNA]</scope>
    <source>
        <strain evidence="3 4">DSM 45903</strain>
    </source>
</reference>
<comment type="caution">
    <text evidence="3">The sequence shown here is derived from an EMBL/GenBank/DDBJ whole genome shotgun (WGS) entry which is preliminary data.</text>
</comment>
<feature type="compositionally biased region" description="Polar residues" evidence="1">
    <location>
        <begin position="99"/>
        <end position="110"/>
    </location>
</feature>
<keyword evidence="4" id="KW-1185">Reference proteome</keyword>